<dbReference type="Proteomes" id="UP001232992">
    <property type="component" value="Unassembled WGS sequence"/>
</dbReference>
<accession>A0ABT7C1S9</accession>
<name>A0ABT7C1S9_9CYAN</name>
<sequence>TLMTLNGSLDGAAFQVFVDHFLVPNLWKGAVVVMDRLAIHRMESVVKKIEGVGARVVYLSPYSPDFNPIELWWSQLKSFLRCFAPKNSAMVDSLLAIALNLINPQHLRNWLAHCCYCTS</sequence>
<evidence type="ECO:0000313" key="3">
    <source>
        <dbReference type="Proteomes" id="UP001232992"/>
    </source>
</evidence>
<feature type="domain" description="Tc1-like transposase DDE" evidence="1">
    <location>
        <begin position="3"/>
        <end position="81"/>
    </location>
</feature>
<dbReference type="InterPro" id="IPR036397">
    <property type="entry name" value="RNaseH_sf"/>
</dbReference>
<proteinExistence type="predicted"/>
<dbReference type="RefSeq" id="WP_283760060.1">
    <property type="nucleotide sequence ID" value="NZ_JAQOSQ010000034.1"/>
</dbReference>
<gene>
    <name evidence="2" type="ORF">PMH09_19715</name>
</gene>
<dbReference type="PANTHER" id="PTHR46564">
    <property type="entry name" value="TRANSPOSASE"/>
    <property type="match status" value="1"/>
</dbReference>
<dbReference type="EMBL" id="JAQOSQ010000034">
    <property type="protein sequence ID" value="MDJ1185418.1"/>
    <property type="molecule type" value="Genomic_DNA"/>
</dbReference>
<evidence type="ECO:0000259" key="1">
    <source>
        <dbReference type="Pfam" id="PF13358"/>
    </source>
</evidence>
<keyword evidence="3" id="KW-1185">Reference proteome</keyword>
<dbReference type="PANTHER" id="PTHR46564:SF1">
    <property type="entry name" value="TRANSPOSASE"/>
    <property type="match status" value="1"/>
</dbReference>
<dbReference type="InterPro" id="IPR038717">
    <property type="entry name" value="Tc1-like_DDE_dom"/>
</dbReference>
<feature type="non-terminal residue" evidence="2">
    <location>
        <position position="1"/>
    </location>
</feature>
<dbReference type="Gene3D" id="3.30.420.10">
    <property type="entry name" value="Ribonuclease H-like superfamily/Ribonuclease H"/>
    <property type="match status" value="1"/>
</dbReference>
<organism evidence="2 3">
    <name type="scientific">Roseofilum casamattae BLCC-M143</name>
    <dbReference type="NCBI Taxonomy" id="3022442"/>
    <lineage>
        <taxon>Bacteria</taxon>
        <taxon>Bacillati</taxon>
        <taxon>Cyanobacteriota</taxon>
        <taxon>Cyanophyceae</taxon>
        <taxon>Desertifilales</taxon>
        <taxon>Desertifilaceae</taxon>
        <taxon>Roseofilum</taxon>
        <taxon>Roseofilum casamattae</taxon>
    </lineage>
</organism>
<comment type="caution">
    <text evidence="2">The sequence shown here is derived from an EMBL/GenBank/DDBJ whole genome shotgun (WGS) entry which is preliminary data.</text>
</comment>
<protein>
    <submittedName>
        <fullName evidence="2">Transposase</fullName>
    </submittedName>
</protein>
<evidence type="ECO:0000313" key="2">
    <source>
        <dbReference type="EMBL" id="MDJ1185418.1"/>
    </source>
</evidence>
<reference evidence="2 3" key="1">
    <citation type="submission" date="2023-01" db="EMBL/GenBank/DDBJ databases">
        <title>Novel diversity within Roseofilum (Cyanobacteria; Desertifilaceae) from marine benthic mats with descriptions of four novel species.</title>
        <authorList>
            <person name="Wang Y."/>
            <person name="Berthold D.E."/>
            <person name="Hu J."/>
            <person name="Lefler F.W."/>
            <person name="Laughinghouse H.D. IV."/>
        </authorList>
    </citation>
    <scope>NUCLEOTIDE SEQUENCE [LARGE SCALE GENOMIC DNA]</scope>
    <source>
        <strain evidence="2 3">BLCC-M143</strain>
    </source>
</reference>
<dbReference type="Pfam" id="PF13358">
    <property type="entry name" value="DDE_3"/>
    <property type="match status" value="1"/>
</dbReference>